<accession>A6P1V7</accession>
<reference evidence="1 2" key="1">
    <citation type="submission" date="2007-04" db="EMBL/GenBank/DDBJ databases">
        <authorList>
            <person name="Fulton L."/>
            <person name="Clifton S."/>
            <person name="Fulton B."/>
            <person name="Xu J."/>
            <person name="Minx P."/>
            <person name="Pepin K.H."/>
            <person name="Johnson M."/>
            <person name="Thiruvilangam P."/>
            <person name="Bhonagiri V."/>
            <person name="Nash W.E."/>
            <person name="Mardis E.R."/>
            <person name="Wilson R.K."/>
        </authorList>
    </citation>
    <scope>NUCLEOTIDE SEQUENCE [LARGE SCALE GENOMIC DNA]</scope>
    <source>
        <strain evidence="1 2">ATCC 29799</strain>
    </source>
</reference>
<proteinExistence type="predicted"/>
<dbReference type="EMBL" id="AAXG02000049">
    <property type="protein sequence ID" value="EDM97627.1"/>
    <property type="molecule type" value="Genomic_DNA"/>
</dbReference>
<comment type="caution">
    <text evidence="1">The sequence shown here is derived from an EMBL/GenBank/DDBJ whole genome shotgun (WGS) entry which is preliminary data.</text>
</comment>
<gene>
    <name evidence="1" type="ORF">BACCAP_04486</name>
</gene>
<organism evidence="1 2">
    <name type="scientific">Pseudoflavonifractor capillosus ATCC 29799</name>
    <dbReference type="NCBI Taxonomy" id="411467"/>
    <lineage>
        <taxon>Bacteria</taxon>
        <taxon>Bacillati</taxon>
        <taxon>Bacillota</taxon>
        <taxon>Clostridia</taxon>
        <taxon>Eubacteriales</taxon>
        <taxon>Oscillospiraceae</taxon>
        <taxon>Pseudoflavonifractor</taxon>
    </lineage>
</organism>
<dbReference type="AlphaFoldDB" id="A6P1V7"/>
<keyword evidence="2" id="KW-1185">Reference proteome</keyword>
<name>A6P1V7_9FIRM</name>
<dbReference type="Proteomes" id="UP000003639">
    <property type="component" value="Unassembled WGS sequence"/>
</dbReference>
<evidence type="ECO:0000313" key="2">
    <source>
        <dbReference type="Proteomes" id="UP000003639"/>
    </source>
</evidence>
<evidence type="ECO:0000313" key="1">
    <source>
        <dbReference type="EMBL" id="EDM97627.1"/>
    </source>
</evidence>
<sequence>MPSFMVYGFIKTASGMKTGDGYIWVSYLNEIKHKLDFFDKL</sequence>
<protein>
    <submittedName>
        <fullName evidence="1">Uncharacterized protein</fullName>
    </submittedName>
</protein>
<reference evidence="1 2" key="2">
    <citation type="submission" date="2007-06" db="EMBL/GenBank/DDBJ databases">
        <title>Draft genome sequence of Pseudoflavonifractor capillosus ATCC 29799.</title>
        <authorList>
            <person name="Sudarsanam P."/>
            <person name="Ley R."/>
            <person name="Guruge J."/>
            <person name="Turnbaugh P.J."/>
            <person name="Mahowald M."/>
            <person name="Liep D."/>
            <person name="Gordon J."/>
        </authorList>
    </citation>
    <scope>NUCLEOTIDE SEQUENCE [LARGE SCALE GENOMIC DNA]</scope>
    <source>
        <strain evidence="1 2">ATCC 29799</strain>
    </source>
</reference>